<organism evidence="2 3">
    <name type="scientific">Pseudomonas kribbensis</name>
    <dbReference type="NCBI Taxonomy" id="1628086"/>
    <lineage>
        <taxon>Bacteria</taxon>
        <taxon>Pseudomonadati</taxon>
        <taxon>Pseudomonadota</taxon>
        <taxon>Gammaproteobacteria</taxon>
        <taxon>Pseudomonadales</taxon>
        <taxon>Pseudomonadaceae</taxon>
        <taxon>Pseudomonas</taxon>
    </lineage>
</organism>
<dbReference type="Proteomes" id="UP000253720">
    <property type="component" value="Chromosome"/>
</dbReference>
<sequence length="69" mass="7131">MKDFIALGFIVALIGATSAAIASAHGHGPAVAMTGTLNVDTVGIDREARGSVEQNLYVAQNDSGFAYDY</sequence>
<keyword evidence="3" id="KW-1185">Reference proteome</keyword>
<accession>A0A345RRY5</accession>
<evidence type="ECO:0000313" key="2">
    <source>
        <dbReference type="EMBL" id="AXI62051.1"/>
    </source>
</evidence>
<name>A0A345RRY5_9PSED</name>
<feature type="signal peptide" evidence="1">
    <location>
        <begin position="1"/>
        <end position="22"/>
    </location>
</feature>
<gene>
    <name evidence="2" type="ORF">DLD99_16755</name>
</gene>
<evidence type="ECO:0008006" key="4">
    <source>
        <dbReference type="Google" id="ProtNLM"/>
    </source>
</evidence>
<dbReference type="AlphaFoldDB" id="A0A345RRY5"/>
<dbReference type="EMBL" id="CP029608">
    <property type="protein sequence ID" value="AXI62051.1"/>
    <property type="molecule type" value="Genomic_DNA"/>
</dbReference>
<dbReference type="RefSeq" id="WP_114883715.1">
    <property type="nucleotide sequence ID" value="NZ_CP029608.1"/>
</dbReference>
<proteinExistence type="predicted"/>
<reference evidence="2 3" key="1">
    <citation type="submission" date="2018-05" db="EMBL/GenBank/DDBJ databases">
        <title>Complete genome sequence of Pseudomonas kribbensis 46-2(T).</title>
        <authorList>
            <person name="Jeong H."/>
            <person name="Lee S.-G."/>
            <person name="Rha E."/>
            <person name="Kim H."/>
        </authorList>
    </citation>
    <scope>NUCLEOTIDE SEQUENCE [LARGE SCALE GENOMIC DNA]</scope>
    <source>
        <strain evidence="2 3">46-2</strain>
    </source>
</reference>
<evidence type="ECO:0000256" key="1">
    <source>
        <dbReference type="SAM" id="SignalP"/>
    </source>
</evidence>
<feature type="chain" id="PRO_5016848259" description="DUF2790 domain-containing protein" evidence="1">
    <location>
        <begin position="23"/>
        <end position="69"/>
    </location>
</feature>
<protein>
    <recommendedName>
        <fullName evidence="4">DUF2790 domain-containing protein</fullName>
    </recommendedName>
</protein>
<keyword evidence="1" id="KW-0732">Signal</keyword>
<evidence type="ECO:0000313" key="3">
    <source>
        <dbReference type="Proteomes" id="UP000253720"/>
    </source>
</evidence>
<dbReference type="KEGG" id="pke:DLD99_16755"/>